<reference evidence="3" key="1">
    <citation type="journal article" date="2015" name="Nature">
        <title>Complex archaea that bridge the gap between prokaryotes and eukaryotes.</title>
        <authorList>
            <person name="Spang A."/>
            <person name="Saw J.H."/>
            <person name="Jorgensen S.L."/>
            <person name="Zaremba-Niedzwiedzka K."/>
            <person name="Martijn J."/>
            <person name="Lind A.E."/>
            <person name="van Eijk R."/>
            <person name="Schleper C."/>
            <person name="Guy L."/>
            <person name="Ettema T.J."/>
        </authorList>
    </citation>
    <scope>NUCLEOTIDE SEQUENCE</scope>
</reference>
<gene>
    <name evidence="3" type="ORF">LCGC14_2722610</name>
</gene>
<sequence>MNKFSLFLSLLEPEMFGLSKNFQVESQLQDLSNEENSILIRRIKEDMVDFNGNDLFPKRYPSTIKFELSPKEKELYRRVSQYVKVNYNMALNQKRKTVAFALIMLQRRLSSSIRAIKKSLIRRKKRLESVRESDFVKNYGVNELIEIEKKYRNILDTEDLDDLSEKERWEIEKKLETLTMAQNLEELKYEINLLEELIDLAENIESSGEETKLQNLWKTLKEEIRDKHEKLIIFTEFRDTLEYLRENISDWGFQVVVIHGKMSMDERIRAEHQFRQEKQILIATEAAGEGINLQFCWLMVNYDIPWNPNRLEQRMGRIHRYLQTHDCYIYNCIAENTMEGKVFIRINSEIVLTFYS</sequence>
<keyword evidence="1" id="KW-0378">Hydrolase</keyword>
<name>A0A0F8Z9L8_9ZZZZ</name>
<evidence type="ECO:0000259" key="2">
    <source>
        <dbReference type="PROSITE" id="PS51194"/>
    </source>
</evidence>
<dbReference type="GO" id="GO:0016787">
    <property type="term" value="F:hydrolase activity"/>
    <property type="evidence" value="ECO:0007669"/>
    <property type="project" value="UniProtKB-KW"/>
</dbReference>
<dbReference type="InterPro" id="IPR027417">
    <property type="entry name" value="P-loop_NTPase"/>
</dbReference>
<dbReference type="PANTHER" id="PTHR10799">
    <property type="entry name" value="SNF2/RAD54 HELICASE FAMILY"/>
    <property type="match status" value="1"/>
</dbReference>
<organism evidence="3">
    <name type="scientific">marine sediment metagenome</name>
    <dbReference type="NCBI Taxonomy" id="412755"/>
    <lineage>
        <taxon>unclassified sequences</taxon>
        <taxon>metagenomes</taxon>
        <taxon>ecological metagenomes</taxon>
    </lineage>
</organism>
<dbReference type="CDD" id="cd18793">
    <property type="entry name" value="SF2_C_SNF"/>
    <property type="match status" value="1"/>
</dbReference>
<dbReference type="EMBL" id="LAZR01049087">
    <property type="protein sequence ID" value="KKK90477.1"/>
    <property type="molecule type" value="Genomic_DNA"/>
</dbReference>
<protein>
    <recommendedName>
        <fullName evidence="2">Helicase C-terminal domain-containing protein</fullName>
    </recommendedName>
</protein>
<dbReference type="PROSITE" id="PS51194">
    <property type="entry name" value="HELICASE_CTER"/>
    <property type="match status" value="1"/>
</dbReference>
<dbReference type="InterPro" id="IPR001650">
    <property type="entry name" value="Helicase_C-like"/>
</dbReference>
<dbReference type="SMART" id="SM00490">
    <property type="entry name" value="HELICc"/>
    <property type="match status" value="1"/>
</dbReference>
<proteinExistence type="predicted"/>
<comment type="caution">
    <text evidence="3">The sequence shown here is derived from an EMBL/GenBank/DDBJ whole genome shotgun (WGS) entry which is preliminary data.</text>
</comment>
<feature type="domain" description="Helicase C-terminal" evidence="2">
    <location>
        <begin position="212"/>
        <end position="356"/>
    </location>
</feature>
<dbReference type="Gene3D" id="3.40.50.300">
    <property type="entry name" value="P-loop containing nucleotide triphosphate hydrolases"/>
    <property type="match status" value="1"/>
</dbReference>
<accession>A0A0F8Z9L8</accession>
<dbReference type="SUPFAM" id="SSF52540">
    <property type="entry name" value="P-loop containing nucleoside triphosphate hydrolases"/>
    <property type="match status" value="1"/>
</dbReference>
<evidence type="ECO:0000313" key="3">
    <source>
        <dbReference type="EMBL" id="KKK90477.1"/>
    </source>
</evidence>
<evidence type="ECO:0000256" key="1">
    <source>
        <dbReference type="ARBA" id="ARBA00022801"/>
    </source>
</evidence>
<dbReference type="AlphaFoldDB" id="A0A0F8Z9L8"/>
<dbReference type="Pfam" id="PF00271">
    <property type="entry name" value="Helicase_C"/>
    <property type="match status" value="1"/>
</dbReference>
<dbReference type="InterPro" id="IPR049730">
    <property type="entry name" value="SNF2/RAD54-like_C"/>
</dbReference>